<sequence length="178" mass="18880">MGYTGPYSIWQATYTEPGEKYGVQSDTVDVDFVMEELTFTGIKATSKDILPSLTNDTYKNELWLPKAKATATLLTDEPSESEGGQKIFWSSDNEDVATVNKHGEVKAKADGTCTITATLADGRMSADVTVRVGAFTIPVYVTGNLQGLTEGEEIGLADIAALKAGSEDSILVDAGGSL</sequence>
<evidence type="ECO:0000313" key="2">
    <source>
        <dbReference type="EMBL" id="EKC53493.1"/>
    </source>
</evidence>
<dbReference type="Gene3D" id="2.60.40.1080">
    <property type="match status" value="1"/>
</dbReference>
<dbReference type="InterPro" id="IPR003343">
    <property type="entry name" value="Big_2"/>
</dbReference>
<protein>
    <submittedName>
        <fullName evidence="2">Endolysin</fullName>
    </submittedName>
</protein>
<name>K1S7M7_9ZZZZ</name>
<gene>
    <name evidence="2" type="ORF">OBE_12567</name>
</gene>
<dbReference type="Pfam" id="PF02368">
    <property type="entry name" value="Big_2"/>
    <property type="match status" value="1"/>
</dbReference>
<dbReference type="InterPro" id="IPR008964">
    <property type="entry name" value="Invasin/intimin_cell_adhesion"/>
</dbReference>
<proteinExistence type="predicted"/>
<dbReference type="SMART" id="SM00635">
    <property type="entry name" value="BID_2"/>
    <property type="match status" value="1"/>
</dbReference>
<reference evidence="2" key="1">
    <citation type="journal article" date="2013" name="Environ. Microbiol.">
        <title>Microbiota from the distal guts of lean and obese adolescents exhibit partial functional redundancy besides clear differences in community structure.</title>
        <authorList>
            <person name="Ferrer M."/>
            <person name="Ruiz A."/>
            <person name="Lanza F."/>
            <person name="Haange S.B."/>
            <person name="Oberbach A."/>
            <person name="Till H."/>
            <person name="Bargiela R."/>
            <person name="Campoy C."/>
            <person name="Segura M.T."/>
            <person name="Richter M."/>
            <person name="von Bergen M."/>
            <person name="Seifert J."/>
            <person name="Suarez A."/>
        </authorList>
    </citation>
    <scope>NUCLEOTIDE SEQUENCE</scope>
</reference>
<evidence type="ECO:0000259" key="1">
    <source>
        <dbReference type="SMART" id="SM00635"/>
    </source>
</evidence>
<feature type="domain" description="BIG2" evidence="1">
    <location>
        <begin position="51"/>
        <end position="129"/>
    </location>
</feature>
<comment type="caution">
    <text evidence="2">The sequence shown here is derived from an EMBL/GenBank/DDBJ whole genome shotgun (WGS) entry which is preliminary data.</text>
</comment>
<dbReference type="SUPFAM" id="SSF49373">
    <property type="entry name" value="Invasin/intimin cell-adhesion fragments"/>
    <property type="match status" value="1"/>
</dbReference>
<dbReference type="AlphaFoldDB" id="K1S7M7"/>
<dbReference type="EMBL" id="AJWZ01008662">
    <property type="protein sequence ID" value="EKC53493.1"/>
    <property type="molecule type" value="Genomic_DNA"/>
</dbReference>
<feature type="non-terminal residue" evidence="2">
    <location>
        <position position="178"/>
    </location>
</feature>
<organism evidence="2">
    <name type="scientific">human gut metagenome</name>
    <dbReference type="NCBI Taxonomy" id="408170"/>
    <lineage>
        <taxon>unclassified sequences</taxon>
        <taxon>metagenomes</taxon>
        <taxon>organismal metagenomes</taxon>
    </lineage>
</organism>
<accession>K1S7M7</accession>